<protein>
    <submittedName>
        <fullName evidence="2">Uncharacterized protein</fullName>
    </submittedName>
</protein>
<dbReference type="EMBL" id="CM029041">
    <property type="protein sequence ID" value="KAG2629237.1"/>
    <property type="molecule type" value="Genomic_DNA"/>
</dbReference>
<feature type="compositionally biased region" description="Pro residues" evidence="1">
    <location>
        <begin position="260"/>
        <end position="269"/>
    </location>
</feature>
<gene>
    <name evidence="2" type="ORF">PVAP13_3KG433300</name>
</gene>
<evidence type="ECO:0000313" key="2">
    <source>
        <dbReference type="EMBL" id="KAG2629237.1"/>
    </source>
</evidence>
<feature type="compositionally biased region" description="Pro residues" evidence="1">
    <location>
        <begin position="283"/>
        <end position="297"/>
    </location>
</feature>
<organism evidence="2 3">
    <name type="scientific">Panicum virgatum</name>
    <name type="common">Blackwell switchgrass</name>
    <dbReference type="NCBI Taxonomy" id="38727"/>
    <lineage>
        <taxon>Eukaryota</taxon>
        <taxon>Viridiplantae</taxon>
        <taxon>Streptophyta</taxon>
        <taxon>Embryophyta</taxon>
        <taxon>Tracheophyta</taxon>
        <taxon>Spermatophyta</taxon>
        <taxon>Magnoliopsida</taxon>
        <taxon>Liliopsida</taxon>
        <taxon>Poales</taxon>
        <taxon>Poaceae</taxon>
        <taxon>PACMAD clade</taxon>
        <taxon>Panicoideae</taxon>
        <taxon>Panicodae</taxon>
        <taxon>Paniceae</taxon>
        <taxon>Panicinae</taxon>
        <taxon>Panicum</taxon>
        <taxon>Panicum sect. Hiantes</taxon>
    </lineage>
</organism>
<feature type="region of interest" description="Disordered" evidence="1">
    <location>
        <begin position="334"/>
        <end position="355"/>
    </location>
</feature>
<feature type="region of interest" description="Disordered" evidence="1">
    <location>
        <begin position="152"/>
        <end position="174"/>
    </location>
</feature>
<comment type="caution">
    <text evidence="2">The sequence shown here is derived from an EMBL/GenBank/DDBJ whole genome shotgun (WGS) entry which is preliminary data.</text>
</comment>
<sequence length="455" mass="49224">MDDESKVPRLSCSMQSMVYPSDVVAADIPRKMLTPAASSSSPALHVGASPNPSDRGANHITGAMPLCSFYASNSLPIARPHESIVSSKPHSTAAASVATTVPTQCRSPSTWWCRSSSPTASTSRTSARRPRLRHVPVRAYRQRLRRPLPRLRLPLRGPRRPRVRAPPCRHQVPARARRRWPCQRVLAPAAGHGEGGARDRVGGRRTPGVGVGVGIGIREDELLDCGVEKKEAGASAVICHSCADLDPNWNDALAHPVAPSLPSPPPPLSSPLLSLPSCRHLPTPSPSDPLHLPPSPIPAAARSRRIRIRCGARLEGRGACRPPTVWLLQRMEPSDGRRMPRSPPARPRAVSPSPWMRRKRDLPRLTVRQWRTGAAERVGRAPRRATEGQAQHRQLLRAATHIVVELGRMFKVFDNLRASRGVSPISLPLLLPSAALSISLSLSALLLPPSSSPGG</sequence>
<reference evidence="2" key="1">
    <citation type="submission" date="2020-05" db="EMBL/GenBank/DDBJ databases">
        <title>WGS assembly of Panicum virgatum.</title>
        <authorList>
            <person name="Lovell J.T."/>
            <person name="Jenkins J."/>
            <person name="Shu S."/>
            <person name="Juenger T.E."/>
            <person name="Schmutz J."/>
        </authorList>
    </citation>
    <scope>NUCLEOTIDE SEQUENCE</scope>
    <source>
        <strain evidence="2">AP13</strain>
    </source>
</reference>
<dbReference type="Proteomes" id="UP000823388">
    <property type="component" value="Chromosome 3K"/>
</dbReference>
<dbReference type="AlphaFoldDB" id="A0A8T0V4D5"/>
<feature type="region of interest" description="Disordered" evidence="1">
    <location>
        <begin position="35"/>
        <end position="57"/>
    </location>
</feature>
<feature type="region of interest" description="Disordered" evidence="1">
    <location>
        <begin position="105"/>
        <end position="131"/>
    </location>
</feature>
<proteinExistence type="predicted"/>
<feature type="compositionally biased region" description="Low complexity" evidence="1">
    <location>
        <begin position="114"/>
        <end position="125"/>
    </location>
</feature>
<keyword evidence="3" id="KW-1185">Reference proteome</keyword>
<name>A0A8T0V4D5_PANVG</name>
<feature type="region of interest" description="Disordered" evidence="1">
    <location>
        <begin position="260"/>
        <end position="297"/>
    </location>
</feature>
<accession>A0A8T0V4D5</accession>
<evidence type="ECO:0000313" key="3">
    <source>
        <dbReference type="Proteomes" id="UP000823388"/>
    </source>
</evidence>
<evidence type="ECO:0000256" key="1">
    <source>
        <dbReference type="SAM" id="MobiDB-lite"/>
    </source>
</evidence>